<protein>
    <submittedName>
        <fullName evidence="3">Uncharacterized protein</fullName>
    </submittedName>
</protein>
<sequence>MKLSTTVRLRSCLVTASMSAVAIQLGALVSIFVFGVPDAYFQTLTFRFAAAGAICAMVFVVALFEAISSIAVADSGSNSSENGGAERHGMGKM</sequence>
<comment type="caution">
    <text evidence="3">The sequence shown here is derived from an EMBL/GenBank/DDBJ whole genome shotgun (WGS) entry which is preliminary data.</text>
</comment>
<feature type="region of interest" description="Disordered" evidence="1">
    <location>
        <begin position="74"/>
        <end position="93"/>
    </location>
</feature>
<evidence type="ECO:0000256" key="2">
    <source>
        <dbReference type="SAM" id="Phobius"/>
    </source>
</evidence>
<keyword evidence="2" id="KW-0812">Transmembrane</keyword>
<evidence type="ECO:0000313" key="4">
    <source>
        <dbReference type="Proteomes" id="UP000248918"/>
    </source>
</evidence>
<keyword evidence="2" id="KW-0472">Membrane</keyword>
<evidence type="ECO:0000313" key="3">
    <source>
        <dbReference type="EMBL" id="RAS21086.1"/>
    </source>
</evidence>
<evidence type="ECO:0000256" key="1">
    <source>
        <dbReference type="SAM" id="MobiDB-lite"/>
    </source>
</evidence>
<gene>
    <name evidence="3" type="ORF">BX591_13146</name>
</gene>
<feature type="transmembrane region" description="Helical" evidence="2">
    <location>
        <begin position="12"/>
        <end position="36"/>
    </location>
</feature>
<organism evidence="3 4">
    <name type="scientific">Paraburkholderia bryophila</name>
    <dbReference type="NCBI Taxonomy" id="420952"/>
    <lineage>
        <taxon>Bacteria</taxon>
        <taxon>Pseudomonadati</taxon>
        <taxon>Pseudomonadota</taxon>
        <taxon>Betaproteobacteria</taxon>
        <taxon>Burkholderiales</taxon>
        <taxon>Burkholderiaceae</taxon>
        <taxon>Paraburkholderia</taxon>
    </lineage>
</organism>
<dbReference type="RefSeq" id="WP_146749832.1">
    <property type="nucleotide sequence ID" value="NZ_QLTK01000031.1"/>
</dbReference>
<accession>A0A329BDX7</accession>
<dbReference type="OrthoDB" id="9007359at2"/>
<dbReference type="Proteomes" id="UP000248918">
    <property type="component" value="Unassembled WGS sequence"/>
</dbReference>
<proteinExistence type="predicted"/>
<keyword evidence="2" id="KW-1133">Transmembrane helix</keyword>
<reference evidence="3 4" key="1">
    <citation type="submission" date="2018-06" db="EMBL/GenBank/DDBJ databases">
        <title>Genomic Encyclopedia of Type Strains, Phase III (KMG-III): the genomes of soil and plant-associated and newly described type strains.</title>
        <authorList>
            <person name="Whitman W."/>
        </authorList>
    </citation>
    <scope>NUCLEOTIDE SEQUENCE [LARGE SCALE GENOMIC DNA]</scope>
    <source>
        <strain evidence="3 4">LMG 23644</strain>
    </source>
</reference>
<feature type="transmembrane region" description="Helical" evidence="2">
    <location>
        <begin position="48"/>
        <end position="73"/>
    </location>
</feature>
<feature type="compositionally biased region" description="Basic and acidic residues" evidence="1">
    <location>
        <begin position="84"/>
        <end position="93"/>
    </location>
</feature>
<dbReference type="EMBL" id="QLTK01000031">
    <property type="protein sequence ID" value="RAS21086.1"/>
    <property type="molecule type" value="Genomic_DNA"/>
</dbReference>
<dbReference type="AlphaFoldDB" id="A0A329BDX7"/>
<name>A0A329BDX7_9BURK</name>